<comment type="caution">
    <text evidence="1">The sequence shown here is derived from an EMBL/GenBank/DDBJ whole genome shotgun (WGS) entry which is preliminary data.</text>
</comment>
<dbReference type="Gene3D" id="2.60.120.260">
    <property type="entry name" value="Galactose-binding domain-like"/>
    <property type="match status" value="1"/>
</dbReference>
<dbReference type="Gene3D" id="3.30.1870.10">
    <property type="entry name" value="EreA-like, domain 2"/>
    <property type="match status" value="1"/>
</dbReference>
<keyword evidence="2" id="KW-1185">Reference proteome</keyword>
<keyword evidence="1" id="KW-0378">Hydrolase</keyword>
<gene>
    <name evidence="1" type="ORF">ACFQ0R_04625</name>
</gene>
<dbReference type="PANTHER" id="PTHR31299">
    <property type="entry name" value="ESTERASE, PUTATIVE (AFU_ORTHOLOGUE AFUA_1G05850)-RELATED"/>
    <property type="match status" value="1"/>
</dbReference>
<reference evidence="2" key="1">
    <citation type="journal article" date="2019" name="Int. J. Syst. Evol. Microbiol.">
        <title>The Global Catalogue of Microorganisms (GCM) 10K type strain sequencing project: providing services to taxonomists for standard genome sequencing and annotation.</title>
        <authorList>
            <consortium name="The Broad Institute Genomics Platform"/>
            <consortium name="The Broad Institute Genome Sequencing Center for Infectious Disease"/>
            <person name="Wu L."/>
            <person name="Ma J."/>
        </authorList>
    </citation>
    <scope>NUCLEOTIDE SEQUENCE [LARGE SCALE GENOMIC DNA]</scope>
    <source>
        <strain evidence="2">CCUG 56752</strain>
    </source>
</reference>
<dbReference type="InterPro" id="IPR007815">
    <property type="entry name" value="Emycin_Estase"/>
</dbReference>
<dbReference type="Proteomes" id="UP001597049">
    <property type="component" value="Unassembled WGS sequence"/>
</dbReference>
<dbReference type="InterPro" id="IPR052036">
    <property type="entry name" value="Hydrolase/PRTase-associated"/>
</dbReference>
<dbReference type="GO" id="GO:0016787">
    <property type="term" value="F:hydrolase activity"/>
    <property type="evidence" value="ECO:0007669"/>
    <property type="project" value="UniProtKB-KW"/>
</dbReference>
<dbReference type="EC" id="3.1.1.-" evidence="1"/>
<dbReference type="Gene3D" id="3.40.1660.10">
    <property type="entry name" value="EreA-like (biosynthetic domain)"/>
    <property type="match status" value="1"/>
</dbReference>
<proteinExistence type="predicted"/>
<evidence type="ECO:0000313" key="2">
    <source>
        <dbReference type="Proteomes" id="UP001597049"/>
    </source>
</evidence>
<organism evidence="1 2">
    <name type="scientific">Psychroflexus salinarum</name>
    <dbReference type="NCBI Taxonomy" id="546024"/>
    <lineage>
        <taxon>Bacteria</taxon>
        <taxon>Pseudomonadati</taxon>
        <taxon>Bacteroidota</taxon>
        <taxon>Flavobacteriia</taxon>
        <taxon>Flavobacteriales</taxon>
        <taxon>Flavobacteriaceae</taxon>
        <taxon>Psychroflexus</taxon>
    </lineage>
</organism>
<dbReference type="EMBL" id="JBHTIV010000005">
    <property type="protein sequence ID" value="MFD0931880.1"/>
    <property type="molecule type" value="Genomic_DNA"/>
</dbReference>
<dbReference type="SUPFAM" id="SSF159501">
    <property type="entry name" value="EreA/ChaN-like"/>
    <property type="match status" value="1"/>
</dbReference>
<name>A0ABW3GRT0_9FLAO</name>
<dbReference type="PANTHER" id="PTHR31299:SF0">
    <property type="entry name" value="ESTERASE, PUTATIVE (AFU_ORTHOLOGUE AFUA_1G05850)-RELATED"/>
    <property type="match status" value="1"/>
</dbReference>
<sequence>MDKLNLDFEIMKGNSAKGWSDFENPGYEKGLDTLIAFSGKNSGYIESKKDAKTFGALSYYIPAGFIGDKIKLTGYMKTENVSYAAGLWMKINPNLGFYNMMDKEIKGTNEWNEYEIELDYKDVEAESIEIGVLLAGKGKIWIDDLKVTIDGKELKNVKKKVELTAEIKQSLIKQIQQQKNSLDISSEEKLEATLTPLIESIGNKKIVAIGEDTHGTSEYYKLREAITKRLITEKGFNIVVLENPYDDIEVLNNHIKEEEISKLMKKHLFSIYQTEEMKSFLDWYKIDSIRSNVAFKGMDDSFWVSHELLKDKLSEIQDNEITQLIERLKDAATLSVRKYNRKYKKSGKKARDENELGAFTYQIAIDLNDTLESKGLLTKQLEEYLFNIKNTYINYFNLKNKKPTQSRDEIMAERIAYLAKDPDSKLIVWAHNAHISNIVIINDEIGIMGEKLKNEFGNNYLSIGMSSSKGSYSFFENRFVNGDHDFDDELIQSKIRFQPSESWETLFNEADENSYYFNVKKIKSGDVYTKLKLITFNKETKKDYYKLPILKMFDSLFFLETTNATTPLDD</sequence>
<dbReference type="Pfam" id="PF05139">
    <property type="entry name" value="Erythro_esteras"/>
    <property type="match status" value="1"/>
</dbReference>
<dbReference type="CDD" id="cd14728">
    <property type="entry name" value="Ere-like"/>
    <property type="match status" value="1"/>
</dbReference>
<protein>
    <submittedName>
        <fullName evidence="1">Erythromycin esterase family protein</fullName>
        <ecNumber evidence="1">3.1.1.-</ecNumber>
    </submittedName>
</protein>
<dbReference type="Gene3D" id="1.20.1440.30">
    <property type="entry name" value="Biosynthetic Protein domain"/>
    <property type="match status" value="1"/>
</dbReference>
<accession>A0ABW3GRT0</accession>
<evidence type="ECO:0000313" key="1">
    <source>
        <dbReference type="EMBL" id="MFD0931880.1"/>
    </source>
</evidence>